<accession>A0A381T4L8</accession>
<organism evidence="1">
    <name type="scientific">marine metagenome</name>
    <dbReference type="NCBI Taxonomy" id="408172"/>
    <lineage>
        <taxon>unclassified sequences</taxon>
        <taxon>metagenomes</taxon>
        <taxon>ecological metagenomes</taxon>
    </lineage>
</organism>
<dbReference type="AlphaFoldDB" id="A0A381T4L8"/>
<sequence>MCGEVKGSYVAELKINQGHTIL</sequence>
<dbReference type="EMBL" id="UINC01003714">
    <property type="protein sequence ID" value="SVA08663.1"/>
    <property type="molecule type" value="Genomic_DNA"/>
</dbReference>
<proteinExistence type="predicted"/>
<protein>
    <submittedName>
        <fullName evidence="1">Uncharacterized protein</fullName>
    </submittedName>
</protein>
<gene>
    <name evidence="1" type="ORF">METZ01_LOCUS61517</name>
</gene>
<name>A0A381T4L8_9ZZZZ</name>
<evidence type="ECO:0000313" key="1">
    <source>
        <dbReference type="EMBL" id="SVA08663.1"/>
    </source>
</evidence>
<reference evidence="1" key="1">
    <citation type="submission" date="2018-05" db="EMBL/GenBank/DDBJ databases">
        <authorList>
            <person name="Lanie J.A."/>
            <person name="Ng W.-L."/>
            <person name="Kazmierczak K.M."/>
            <person name="Andrzejewski T.M."/>
            <person name="Davidsen T.M."/>
            <person name="Wayne K.J."/>
            <person name="Tettelin H."/>
            <person name="Glass J.I."/>
            <person name="Rusch D."/>
            <person name="Podicherti R."/>
            <person name="Tsui H.-C.T."/>
            <person name="Winkler M.E."/>
        </authorList>
    </citation>
    <scope>NUCLEOTIDE SEQUENCE</scope>
</reference>